<evidence type="ECO:0000313" key="11">
    <source>
        <dbReference type="Proteomes" id="UP000092993"/>
    </source>
</evidence>
<feature type="transmembrane region" description="Helical" evidence="9">
    <location>
        <begin position="51"/>
        <end position="72"/>
    </location>
</feature>
<comment type="caution">
    <text evidence="10">The sequence shown here is derived from an EMBL/GenBank/DDBJ whole genome shotgun (WGS) entry which is preliminary data.</text>
</comment>
<sequence length="379" mass="41435">MVYTGSQTEDRDYASNGDVQYVNGEPVVTTGCDVSRFLVDTRDDGDPALTFHSLVLGTVFAGLGAALFQIYIFKPIQMLVSTVFLLLLIYSAGLVWSKHFPHASWHVIASLVASTASNGSSAVSNFAVQRLYYDTQVEATTAVLATFSTACFGYGLVGLLRPLTVYPSEMVYWFNLPAVAIFQALHFDSAANHKHLKLFWSAFVSMFCFEIIPAYIFPLLNGISVMCLATQHASSKTVNIITNLFGGTDGNEGLGFLSISFDWQYIRSQFMNYPLIQQGIYGSHFRAVCIDKAIGNSWIGYAICYIAIMGIYYSNAWNSLAFPMLSSSIFSSNGSIYNQSAIFGNTFNLNQTVLEEIGLPALTGLNAWANLMANLAIGG</sequence>
<evidence type="ECO:0000256" key="2">
    <source>
        <dbReference type="ARBA" id="ARBA00008807"/>
    </source>
</evidence>
<dbReference type="Pfam" id="PF03169">
    <property type="entry name" value="OPT"/>
    <property type="match status" value="1"/>
</dbReference>
<evidence type="ECO:0000256" key="6">
    <source>
        <dbReference type="ARBA" id="ARBA00022927"/>
    </source>
</evidence>
<dbReference type="AlphaFoldDB" id="A0A1C7M9V0"/>
<dbReference type="GO" id="GO:0016020">
    <property type="term" value="C:membrane"/>
    <property type="evidence" value="ECO:0007669"/>
    <property type="project" value="UniProtKB-SubCell"/>
</dbReference>
<evidence type="ECO:0000256" key="1">
    <source>
        <dbReference type="ARBA" id="ARBA00004141"/>
    </source>
</evidence>
<proteinExistence type="inferred from homology"/>
<keyword evidence="5" id="KW-0571">Peptide transport</keyword>
<dbReference type="InterPro" id="IPR004648">
    <property type="entry name" value="Oligpept_transpt"/>
</dbReference>
<organism evidence="10 11">
    <name type="scientific">Grifola frondosa</name>
    <name type="common">Maitake</name>
    <name type="synonym">Polyporus frondosus</name>
    <dbReference type="NCBI Taxonomy" id="5627"/>
    <lineage>
        <taxon>Eukaryota</taxon>
        <taxon>Fungi</taxon>
        <taxon>Dikarya</taxon>
        <taxon>Basidiomycota</taxon>
        <taxon>Agaricomycotina</taxon>
        <taxon>Agaricomycetes</taxon>
        <taxon>Polyporales</taxon>
        <taxon>Grifolaceae</taxon>
        <taxon>Grifola</taxon>
    </lineage>
</organism>
<dbReference type="Proteomes" id="UP000092993">
    <property type="component" value="Unassembled WGS sequence"/>
</dbReference>
<feature type="transmembrane region" description="Helical" evidence="9">
    <location>
        <begin position="79"/>
        <end position="97"/>
    </location>
</feature>
<evidence type="ECO:0000256" key="5">
    <source>
        <dbReference type="ARBA" id="ARBA00022856"/>
    </source>
</evidence>
<feature type="transmembrane region" description="Helical" evidence="9">
    <location>
        <begin position="198"/>
        <end position="217"/>
    </location>
</feature>
<comment type="subcellular location">
    <subcellularLocation>
        <location evidence="1">Membrane</location>
        <topology evidence="1">Multi-pass membrane protein</topology>
    </subcellularLocation>
</comment>
<keyword evidence="7 9" id="KW-1133">Transmembrane helix</keyword>
<keyword evidence="6" id="KW-0653">Protein transport</keyword>
<keyword evidence="3" id="KW-0813">Transport</keyword>
<keyword evidence="8 9" id="KW-0472">Membrane</keyword>
<dbReference type="OrthoDB" id="9986677at2759"/>
<gene>
    <name evidence="10" type="primary">OPT1</name>
    <name evidence="10" type="ORF">A0H81_05899</name>
</gene>
<reference evidence="10 11" key="1">
    <citation type="submission" date="2016-03" db="EMBL/GenBank/DDBJ databases">
        <title>Whole genome sequencing of Grifola frondosa 9006-11.</title>
        <authorList>
            <person name="Min B."/>
            <person name="Park H."/>
            <person name="Kim J.-G."/>
            <person name="Cho H."/>
            <person name="Oh Y.-L."/>
            <person name="Kong W.-S."/>
            <person name="Choi I.-G."/>
        </authorList>
    </citation>
    <scope>NUCLEOTIDE SEQUENCE [LARGE SCALE GENOMIC DNA]</scope>
    <source>
        <strain evidence="10 11">9006-11</strain>
    </source>
</reference>
<evidence type="ECO:0000256" key="9">
    <source>
        <dbReference type="SAM" id="Phobius"/>
    </source>
</evidence>
<evidence type="ECO:0000256" key="8">
    <source>
        <dbReference type="ARBA" id="ARBA00023136"/>
    </source>
</evidence>
<accession>A0A1C7M9V0</accession>
<dbReference type="GO" id="GO:0035673">
    <property type="term" value="F:oligopeptide transmembrane transporter activity"/>
    <property type="evidence" value="ECO:0007669"/>
    <property type="project" value="InterPro"/>
</dbReference>
<feature type="transmembrane region" description="Helical" evidence="9">
    <location>
        <begin position="140"/>
        <end position="160"/>
    </location>
</feature>
<evidence type="ECO:0000313" key="10">
    <source>
        <dbReference type="EMBL" id="OBZ73648.1"/>
    </source>
</evidence>
<dbReference type="PANTHER" id="PTHR22601">
    <property type="entry name" value="ISP4 LIKE PROTEIN"/>
    <property type="match status" value="1"/>
</dbReference>
<name>A0A1C7M9V0_GRIFR</name>
<evidence type="ECO:0000256" key="3">
    <source>
        <dbReference type="ARBA" id="ARBA00022448"/>
    </source>
</evidence>
<dbReference type="OMA" id="WANLMAN"/>
<feature type="transmembrane region" description="Helical" evidence="9">
    <location>
        <begin position="103"/>
        <end position="128"/>
    </location>
</feature>
<dbReference type="InterPro" id="IPR004813">
    <property type="entry name" value="OPT"/>
</dbReference>
<evidence type="ECO:0000256" key="4">
    <source>
        <dbReference type="ARBA" id="ARBA00022692"/>
    </source>
</evidence>
<keyword evidence="11" id="KW-1185">Reference proteome</keyword>
<evidence type="ECO:0000256" key="7">
    <source>
        <dbReference type="ARBA" id="ARBA00022989"/>
    </source>
</evidence>
<keyword evidence="4 9" id="KW-0812">Transmembrane</keyword>
<comment type="similarity">
    <text evidence="2">Belongs to the oligopeptide OPT transporter family.</text>
</comment>
<dbReference type="EMBL" id="LUGG01000006">
    <property type="protein sequence ID" value="OBZ73648.1"/>
    <property type="molecule type" value="Genomic_DNA"/>
</dbReference>
<protein>
    <submittedName>
        <fullName evidence="10">Oligopeptide transporter 1</fullName>
    </submittedName>
</protein>
<dbReference type="GO" id="GO:0015031">
    <property type="term" value="P:protein transport"/>
    <property type="evidence" value="ECO:0007669"/>
    <property type="project" value="UniProtKB-KW"/>
</dbReference>